<feature type="compositionally biased region" description="Acidic residues" evidence="7">
    <location>
        <begin position="1158"/>
        <end position="1189"/>
    </location>
</feature>
<feature type="domain" description="Disease resistance N-terminal" evidence="9">
    <location>
        <begin position="9"/>
        <end position="96"/>
    </location>
</feature>
<organism evidence="12 13">
    <name type="scientific">Quercus rubra</name>
    <name type="common">Northern red oak</name>
    <name type="synonym">Quercus borealis</name>
    <dbReference type="NCBI Taxonomy" id="3512"/>
    <lineage>
        <taxon>Eukaryota</taxon>
        <taxon>Viridiplantae</taxon>
        <taxon>Streptophyta</taxon>
        <taxon>Embryophyta</taxon>
        <taxon>Tracheophyta</taxon>
        <taxon>Spermatophyta</taxon>
        <taxon>Magnoliopsida</taxon>
        <taxon>eudicotyledons</taxon>
        <taxon>Gunneridae</taxon>
        <taxon>Pentapetalae</taxon>
        <taxon>rosids</taxon>
        <taxon>fabids</taxon>
        <taxon>Fagales</taxon>
        <taxon>Fagaceae</taxon>
        <taxon>Quercus</taxon>
    </lineage>
</organism>
<dbReference type="Pfam" id="PF23559">
    <property type="entry name" value="WHD_DRP"/>
    <property type="match status" value="1"/>
</dbReference>
<dbReference type="FunFam" id="1.10.10.10:FF:000322">
    <property type="entry name" value="Probable disease resistance protein At1g63360"/>
    <property type="match status" value="1"/>
</dbReference>
<dbReference type="Gene3D" id="1.10.8.430">
    <property type="entry name" value="Helical domain of apoptotic protease-activating factors"/>
    <property type="match status" value="1"/>
</dbReference>
<evidence type="ECO:0000313" key="13">
    <source>
        <dbReference type="Proteomes" id="UP001324115"/>
    </source>
</evidence>
<dbReference type="Gene3D" id="3.80.10.10">
    <property type="entry name" value="Ribonuclease Inhibitor"/>
    <property type="match status" value="3"/>
</dbReference>
<keyword evidence="4" id="KW-0611">Plant defense</keyword>
<keyword evidence="5" id="KW-0067">ATP-binding</keyword>
<sequence length="1210" mass="139190">MAEIVLNDVVDRLIANAFSLISIEDIGFESSFKAELKNLLETLFKIKFLLDDAQKRQSSDKSMRNWLMELRDVVYDADNVLDEFSYERFLQEVQTQNLTVDRVCRISFCNPDKVKTIKHLLDKIDKIVHDAVGFGHRMELVNSIPKISLDMKIDPFLDDSEVVGREYDVTKIVNVLISSSNQQVISVLPIVGMAGLGKTTLAKLVYNNELIKKHFDILAWVNVGKHFDVEGILREILKFLEGYLSDLEYDDILQKCAEKLREIKYFLILDDVQDEDLEKWDTLKANNIVVTTRSDNVAEIMETHPKHQLEKLSKDDCWSIIKKRIFINGRIPLTLDLEAIGREIAKRCGGIPLVARVLGGIMCFKFDKSKWLEIQNNKIWDLLDEDRSDIFPVLKLCFDHLPTPSLKRCFSYCAIFPKDYDMKKDEVIQYWMAEGFFELAKEANMVMEDIGNMYFNILLATSFFQNARKDAYGNIISCKMHDLMHDFALSISKSETLILEGDSVDNVSSIQPLFARFDGKTTLATSFSGDGFIKLRTLILENFNFDIMLSNFKSLRALKLSGHGMSDSIEQLIHLRLLHISQTAIMGLPESITKLYNLQTLRIEGHEGDGSFRQFSLPEDLSNLIMLRHIHINNFLHYRKTPKNMGRLTCLQTLSIFVKLGALKNLKGEIKIMNLEYVKDEEEAKSAKLKEKEILELGLYWNIFFNIADDRYDKDEKVLEGLQPHPNLKSLRIEWYGGKKFPLWVGLLLYQNLIEINLSCCTKCEEVPTLGLLPCLKVLEIEFMVTIRSIGSKFYCHSEGSYRNTTLFPALRILKLERMHSLVEWKDAKELTSTGEVLLVFPCLEELIIRWCNKLRDIPDSLHTCVSLQKLVVESCLDLRFLPGVASRIRYLEIIDCGIEELSSELQFCTFLQYLKIEQCWNLKSIPNSLHTCVSLQKLVVVNCTNLRYLPDVPSDILHLEIIDCGRLKTLVIGGFIEELDAFPILHYPSIQYSNASLKKLILLGRPTLNSLPNEIQHFTALEELQIQNFNGMEALPDWFSYLSSLQKLSLYYCKKLYPGMVVKAGCSLEELRIENFDGMEALPDWLGIPSSLQKLSLYFCQKLMCLPILRFTNLKHLYIAYCPNLEKRCANGSNAEWLKIAHIPNIKINGKYIQGGEDSDDSEDFDDPDSDEFDNSEDEEDSDDSEDDSYYKYIPFPTGLQFICVIFYF</sequence>
<evidence type="ECO:0000259" key="10">
    <source>
        <dbReference type="Pfam" id="PF23559"/>
    </source>
</evidence>
<feature type="domain" description="Disease resistance protein winged helix" evidence="10">
    <location>
        <begin position="415"/>
        <end position="488"/>
    </location>
</feature>
<dbReference type="InterPro" id="IPR036388">
    <property type="entry name" value="WH-like_DNA-bd_sf"/>
</dbReference>
<dbReference type="InterPro" id="IPR056789">
    <property type="entry name" value="LRR_R13L1-DRL21"/>
</dbReference>
<dbReference type="InterPro" id="IPR002182">
    <property type="entry name" value="NB-ARC"/>
</dbReference>
<dbReference type="AlphaFoldDB" id="A0AAN7EA31"/>
<dbReference type="Pfam" id="PF00931">
    <property type="entry name" value="NB-ARC"/>
    <property type="match status" value="1"/>
</dbReference>
<dbReference type="InterPro" id="IPR041118">
    <property type="entry name" value="Rx_N"/>
</dbReference>
<evidence type="ECO:0000256" key="4">
    <source>
        <dbReference type="ARBA" id="ARBA00022821"/>
    </source>
</evidence>
<name>A0AAN7EA31_QUERU</name>
<evidence type="ECO:0000256" key="1">
    <source>
        <dbReference type="ARBA" id="ARBA00022614"/>
    </source>
</evidence>
<dbReference type="Gene3D" id="1.20.5.4130">
    <property type="match status" value="1"/>
</dbReference>
<keyword evidence="2" id="KW-0677">Repeat</keyword>
<dbReference type="PANTHER" id="PTHR36766">
    <property type="entry name" value="PLANT BROAD-SPECTRUM MILDEW RESISTANCE PROTEIN RPW8"/>
    <property type="match status" value="1"/>
</dbReference>
<keyword evidence="6" id="KW-0175">Coiled coil</keyword>
<evidence type="ECO:0000313" key="12">
    <source>
        <dbReference type="EMBL" id="KAK4566161.1"/>
    </source>
</evidence>
<dbReference type="Pfam" id="PF25019">
    <property type="entry name" value="LRR_R13L1-DRL21"/>
    <property type="match status" value="1"/>
</dbReference>
<comment type="caution">
    <text evidence="12">The sequence shown here is derived from an EMBL/GenBank/DDBJ whole genome shotgun (WGS) entry which is preliminary data.</text>
</comment>
<dbReference type="GO" id="GO:0005524">
    <property type="term" value="F:ATP binding"/>
    <property type="evidence" value="ECO:0007669"/>
    <property type="project" value="UniProtKB-KW"/>
</dbReference>
<keyword evidence="1" id="KW-0433">Leucine-rich repeat</keyword>
<accession>A0AAN7EA31</accession>
<dbReference type="PRINTS" id="PR00364">
    <property type="entry name" value="DISEASERSIST"/>
</dbReference>
<dbReference type="GO" id="GO:0006952">
    <property type="term" value="P:defense response"/>
    <property type="evidence" value="ECO:0007669"/>
    <property type="project" value="UniProtKB-KW"/>
</dbReference>
<evidence type="ECO:0000259" key="11">
    <source>
        <dbReference type="Pfam" id="PF25019"/>
    </source>
</evidence>
<keyword evidence="13" id="KW-1185">Reference proteome</keyword>
<dbReference type="Proteomes" id="UP001324115">
    <property type="component" value="Unassembled WGS sequence"/>
</dbReference>
<dbReference type="InterPro" id="IPR027417">
    <property type="entry name" value="P-loop_NTPase"/>
</dbReference>
<dbReference type="SUPFAM" id="SSF52058">
    <property type="entry name" value="L domain-like"/>
    <property type="match status" value="2"/>
</dbReference>
<evidence type="ECO:0000259" key="8">
    <source>
        <dbReference type="Pfam" id="PF00931"/>
    </source>
</evidence>
<evidence type="ECO:0000256" key="2">
    <source>
        <dbReference type="ARBA" id="ARBA00022737"/>
    </source>
</evidence>
<proteinExistence type="predicted"/>
<gene>
    <name evidence="12" type="ORF">RGQ29_002397</name>
</gene>
<feature type="coiled-coil region" evidence="6">
    <location>
        <begin position="663"/>
        <end position="692"/>
    </location>
</feature>
<reference evidence="12 13" key="1">
    <citation type="journal article" date="2023" name="G3 (Bethesda)">
        <title>A haplotype-resolved chromosome-scale genome for Quercus rubra L. provides insights into the genetics of adaptive traits for red oak species.</title>
        <authorList>
            <person name="Kapoor B."/>
            <person name="Jenkins J."/>
            <person name="Schmutz J."/>
            <person name="Zhebentyayeva T."/>
            <person name="Kuelheim C."/>
            <person name="Coggeshall M."/>
            <person name="Heim C."/>
            <person name="Lasky J.R."/>
            <person name="Leites L."/>
            <person name="Islam-Faridi N."/>
            <person name="Romero-Severson J."/>
            <person name="DeLeo V.L."/>
            <person name="Lucas S.M."/>
            <person name="Lazic D."/>
            <person name="Gailing O."/>
            <person name="Carlson J."/>
            <person name="Staton M."/>
        </authorList>
    </citation>
    <scope>NUCLEOTIDE SEQUENCE [LARGE SCALE GENOMIC DNA]</scope>
    <source>
        <strain evidence="12">Pseudo-F2</strain>
    </source>
</reference>
<dbReference type="GO" id="GO:0043531">
    <property type="term" value="F:ADP binding"/>
    <property type="evidence" value="ECO:0007669"/>
    <property type="project" value="InterPro"/>
</dbReference>
<dbReference type="Gene3D" id="3.40.50.300">
    <property type="entry name" value="P-loop containing nucleotide triphosphate hydrolases"/>
    <property type="match status" value="1"/>
</dbReference>
<feature type="region of interest" description="Disordered" evidence="7">
    <location>
        <begin position="1157"/>
        <end position="1191"/>
    </location>
</feature>
<dbReference type="Gene3D" id="1.10.10.10">
    <property type="entry name" value="Winged helix-like DNA-binding domain superfamily/Winged helix DNA-binding domain"/>
    <property type="match status" value="1"/>
</dbReference>
<dbReference type="GO" id="GO:0051707">
    <property type="term" value="P:response to other organism"/>
    <property type="evidence" value="ECO:0007669"/>
    <property type="project" value="UniProtKB-ARBA"/>
</dbReference>
<dbReference type="EMBL" id="JAXUIC010000010">
    <property type="protein sequence ID" value="KAK4566161.1"/>
    <property type="molecule type" value="Genomic_DNA"/>
</dbReference>
<keyword evidence="3" id="KW-0547">Nucleotide-binding</keyword>
<evidence type="ECO:0000259" key="9">
    <source>
        <dbReference type="Pfam" id="PF18052"/>
    </source>
</evidence>
<evidence type="ECO:0000256" key="6">
    <source>
        <dbReference type="SAM" id="Coils"/>
    </source>
</evidence>
<evidence type="ECO:0000256" key="3">
    <source>
        <dbReference type="ARBA" id="ARBA00022741"/>
    </source>
</evidence>
<dbReference type="Pfam" id="PF18052">
    <property type="entry name" value="Rx_N"/>
    <property type="match status" value="1"/>
</dbReference>
<feature type="domain" description="NB-ARC" evidence="8">
    <location>
        <begin position="166"/>
        <end position="326"/>
    </location>
</feature>
<dbReference type="InterPro" id="IPR058922">
    <property type="entry name" value="WHD_DRP"/>
</dbReference>
<evidence type="ECO:0000256" key="7">
    <source>
        <dbReference type="SAM" id="MobiDB-lite"/>
    </source>
</evidence>
<protein>
    <submittedName>
        <fullName evidence="12">Uncharacterized protein</fullName>
    </submittedName>
</protein>
<dbReference type="PANTHER" id="PTHR36766:SF70">
    <property type="entry name" value="DISEASE RESISTANCE PROTEIN RGA4"/>
    <property type="match status" value="1"/>
</dbReference>
<dbReference type="SUPFAM" id="SSF52540">
    <property type="entry name" value="P-loop containing nucleoside triphosphate hydrolases"/>
    <property type="match status" value="1"/>
</dbReference>
<dbReference type="InterPro" id="IPR042197">
    <property type="entry name" value="Apaf_helical"/>
</dbReference>
<feature type="domain" description="R13L1/DRL21-like LRR repeat region" evidence="11">
    <location>
        <begin position="659"/>
        <end position="784"/>
    </location>
</feature>
<dbReference type="InterPro" id="IPR032675">
    <property type="entry name" value="LRR_dom_sf"/>
</dbReference>
<evidence type="ECO:0000256" key="5">
    <source>
        <dbReference type="ARBA" id="ARBA00022840"/>
    </source>
</evidence>